<comment type="caution">
    <text evidence="2">The sequence shown here is derived from an EMBL/GenBank/DDBJ whole genome shotgun (WGS) entry which is preliminary data.</text>
</comment>
<gene>
    <name evidence="2" type="ORF">GGR00_004925</name>
</gene>
<feature type="chain" id="PRO_5030610204" description="Conjugal transfer protein TrbH" evidence="1">
    <location>
        <begin position="18"/>
        <end position="147"/>
    </location>
</feature>
<evidence type="ECO:0000313" key="3">
    <source>
        <dbReference type="Proteomes" id="UP000536262"/>
    </source>
</evidence>
<dbReference type="RefSeq" id="WP_184701717.1">
    <property type="nucleotide sequence ID" value="NZ_BAABEG010000004.1"/>
</dbReference>
<sequence length="147" mass="15646">MAALLLRRLLVSGFALLALSACQTAGSDDRSKLSIPQSVVQSIAIDMTSRFGEHFQPGTTQVDLGLENSPLANALAEALTRGGYAVVRGKPADQRQGKTLELAYHIHPHEGQILATLSTRESSLSRAYEISGEGAKPASSFSILRRG</sequence>
<evidence type="ECO:0008006" key="4">
    <source>
        <dbReference type="Google" id="ProtNLM"/>
    </source>
</evidence>
<evidence type="ECO:0000313" key="2">
    <source>
        <dbReference type="EMBL" id="MBB6357105.1"/>
    </source>
</evidence>
<proteinExistence type="predicted"/>
<dbReference type="PROSITE" id="PS51257">
    <property type="entry name" value="PROKAR_LIPOPROTEIN"/>
    <property type="match status" value="1"/>
</dbReference>
<dbReference type="Proteomes" id="UP000536262">
    <property type="component" value="Unassembled WGS sequence"/>
</dbReference>
<protein>
    <recommendedName>
        <fullName evidence="4">Conjugal transfer protein TrbH</fullName>
    </recommendedName>
</protein>
<name>A0A7X0KNE5_9HYPH</name>
<accession>A0A7X0KNE5</accession>
<evidence type="ECO:0000256" key="1">
    <source>
        <dbReference type="SAM" id="SignalP"/>
    </source>
</evidence>
<dbReference type="AlphaFoldDB" id="A0A7X0KNE5"/>
<reference evidence="2 3" key="1">
    <citation type="submission" date="2020-08" db="EMBL/GenBank/DDBJ databases">
        <title>Genomic Encyclopedia of Type Strains, Phase IV (KMG-IV): sequencing the most valuable type-strain genomes for metagenomic binning, comparative biology and taxonomic classification.</title>
        <authorList>
            <person name="Goeker M."/>
        </authorList>
    </citation>
    <scope>NUCLEOTIDE SEQUENCE [LARGE SCALE GENOMIC DNA]</scope>
    <source>
        <strain evidence="2 3">DSM 7051</strain>
    </source>
</reference>
<keyword evidence="3" id="KW-1185">Reference proteome</keyword>
<feature type="signal peptide" evidence="1">
    <location>
        <begin position="1"/>
        <end position="17"/>
    </location>
</feature>
<dbReference type="EMBL" id="JACHOU010000020">
    <property type="protein sequence ID" value="MBB6357105.1"/>
    <property type="molecule type" value="Genomic_DNA"/>
</dbReference>
<organism evidence="2 3">
    <name type="scientific">Aminobacter aganoensis</name>
    <dbReference type="NCBI Taxonomy" id="83264"/>
    <lineage>
        <taxon>Bacteria</taxon>
        <taxon>Pseudomonadati</taxon>
        <taxon>Pseudomonadota</taxon>
        <taxon>Alphaproteobacteria</taxon>
        <taxon>Hyphomicrobiales</taxon>
        <taxon>Phyllobacteriaceae</taxon>
        <taxon>Aminobacter</taxon>
    </lineage>
</organism>
<keyword evidence="1" id="KW-0732">Signal</keyword>